<accession>A0AAW9K203</accession>
<protein>
    <submittedName>
        <fullName evidence="1">Uncharacterized protein</fullName>
    </submittedName>
</protein>
<dbReference type="RefSeq" id="WP_155520237.1">
    <property type="nucleotide sequence ID" value="NZ_JAVBVO010000004.1"/>
</dbReference>
<dbReference type="EMBL" id="JAVBVO010000004">
    <property type="protein sequence ID" value="MDZ5759791.1"/>
    <property type="molecule type" value="Genomic_DNA"/>
</dbReference>
<sequence length="58" mass="6612">MEKETSLVNLVDQGKVRVEAYYFDVATGSFIGNGRDMNTDIVENYHLNKLLSEKENES</sequence>
<name>A0AAW9K203_CARML</name>
<evidence type="ECO:0000313" key="1">
    <source>
        <dbReference type="EMBL" id="MDZ5759791.1"/>
    </source>
</evidence>
<comment type="caution">
    <text evidence="1">The sequence shown here is derived from an EMBL/GenBank/DDBJ whole genome shotgun (WGS) entry which is preliminary data.</text>
</comment>
<organism evidence="1 2">
    <name type="scientific">Carnobacterium maltaromaticum</name>
    <name type="common">Carnobacterium piscicola</name>
    <dbReference type="NCBI Taxonomy" id="2751"/>
    <lineage>
        <taxon>Bacteria</taxon>
        <taxon>Bacillati</taxon>
        <taxon>Bacillota</taxon>
        <taxon>Bacilli</taxon>
        <taxon>Lactobacillales</taxon>
        <taxon>Carnobacteriaceae</taxon>
        <taxon>Carnobacterium</taxon>
    </lineage>
</organism>
<proteinExistence type="predicted"/>
<dbReference type="AlphaFoldDB" id="A0AAW9K203"/>
<evidence type="ECO:0000313" key="2">
    <source>
        <dbReference type="Proteomes" id="UP001290462"/>
    </source>
</evidence>
<gene>
    <name evidence="1" type="ORF">RAK27_14105</name>
</gene>
<dbReference type="Proteomes" id="UP001290462">
    <property type="component" value="Unassembled WGS sequence"/>
</dbReference>
<reference evidence="1" key="1">
    <citation type="submission" date="2023-08" db="EMBL/GenBank/DDBJ databases">
        <title>Genomic characterization of piscicolin 126 produced by Carnobacterium maltaromaticum CM22 strain isolated from salmon (Salmo salar).</title>
        <authorList>
            <person name="Gonzalez-Gragera E."/>
            <person name="Garcia-Lopez J.D."/>
            <person name="Teso-Perez C."/>
            <person name="Gimenez-Hernandez I."/>
            <person name="Peralta-Sanchez J.M."/>
            <person name="Valdivia E."/>
            <person name="Montalban-Lopez M."/>
            <person name="Martin-Platero A.M."/>
            <person name="Banos A."/>
            <person name="Martinez-Bueno M."/>
        </authorList>
    </citation>
    <scope>NUCLEOTIDE SEQUENCE</scope>
    <source>
        <strain evidence="1">CM22</strain>
    </source>
</reference>